<accession>A0A1Z1LXH8</accession>
<protein>
    <submittedName>
        <fullName evidence="1">Uncharacterized protein</fullName>
    </submittedName>
</protein>
<dbReference type="OrthoDB" id="25373at10239"/>
<sequence>MNIEVKKIYAESGDCDLGCWNSADGYLVTIDGVEYDDLRPYASCCNSDSFNEGDLLNFIMSKVGRTDIHINFED</sequence>
<name>A0A1Z1LXH8_9CAUD</name>
<evidence type="ECO:0000313" key="1">
    <source>
        <dbReference type="EMBL" id="ARW57508.1"/>
    </source>
</evidence>
<dbReference type="GeneID" id="40085494"/>
<proteinExistence type="predicted"/>
<dbReference type="KEGG" id="vg:40085494"/>
<reference evidence="1 2" key="1">
    <citation type="submission" date="2017-04" db="EMBL/GenBank/DDBJ databases">
        <title>Environmental T4-family bacteriophages evolve to escape abortive infection via multiple routes in a bacterial host employing altruistic suicide through Type III toxin-antitoxin systems.</title>
        <authorList>
            <person name="Chen B."/>
            <person name="Salmond G.P.C."/>
            <person name="Akusobi C."/>
            <person name="Fang X."/>
        </authorList>
    </citation>
    <scope>NUCLEOTIDE SEQUENCE [LARGE SCALE GENOMIC DNA]</scope>
</reference>
<keyword evidence="2" id="KW-1185">Reference proteome</keyword>
<dbReference type="EMBL" id="MF036690">
    <property type="protein sequence ID" value="ARW57508.1"/>
    <property type="molecule type" value="Genomic_DNA"/>
</dbReference>
<organism evidence="1 2">
    <name type="scientific">Serratia phage CHI14</name>
    <dbReference type="NCBI Taxonomy" id="2006941"/>
    <lineage>
        <taxon>Viruses</taxon>
        <taxon>Duplodnaviria</taxon>
        <taxon>Heunggongvirae</taxon>
        <taxon>Uroviricota</taxon>
        <taxon>Caudoviricetes</taxon>
        <taxon>Pantevenvirales</taxon>
        <taxon>Straboviridae</taxon>
        <taxon>Tevenvirinae</taxon>
        <taxon>Winklervirus</taxon>
        <taxon>Winklervirus chi14</taxon>
    </lineage>
</organism>
<dbReference type="Proteomes" id="UP000225148">
    <property type="component" value="Segment"/>
</dbReference>
<dbReference type="RefSeq" id="YP_009609410.1">
    <property type="nucleotide sequence ID" value="NC_041996.1"/>
</dbReference>
<evidence type="ECO:0000313" key="2">
    <source>
        <dbReference type="Proteomes" id="UP000225148"/>
    </source>
</evidence>